<dbReference type="AlphaFoldDB" id="A0A8S0ZB94"/>
<evidence type="ECO:0000313" key="2">
    <source>
        <dbReference type="Proteomes" id="UP000494256"/>
    </source>
</evidence>
<accession>A0A8S0ZB94</accession>
<gene>
    <name evidence="1" type="ORF">APLA_LOCUS4192</name>
</gene>
<comment type="caution">
    <text evidence="1">The sequence shown here is derived from an EMBL/GenBank/DDBJ whole genome shotgun (WGS) entry which is preliminary data.</text>
</comment>
<dbReference type="EMBL" id="CADEBD010000286">
    <property type="protein sequence ID" value="CAB3229601.1"/>
    <property type="molecule type" value="Genomic_DNA"/>
</dbReference>
<evidence type="ECO:0000313" key="1">
    <source>
        <dbReference type="EMBL" id="CAB3229601.1"/>
    </source>
</evidence>
<protein>
    <submittedName>
        <fullName evidence="1">Uncharacterized protein</fullName>
    </submittedName>
</protein>
<dbReference type="Proteomes" id="UP000494256">
    <property type="component" value="Unassembled WGS sequence"/>
</dbReference>
<name>A0A8S0ZB94_ARCPL</name>
<sequence>MWTQLTEGHSKLYGESEPEKLNVSQYVKEKVYDLAEEIYIQYKIELETNIESFIAKEEKEKQIPKATGQNSKPFQIKLPKIVIPVFDGKYKEWRQV</sequence>
<dbReference type="OrthoDB" id="10019596at2759"/>
<reference evidence="1 2" key="1">
    <citation type="submission" date="2020-04" db="EMBL/GenBank/DDBJ databases">
        <authorList>
            <person name="Wallbank WR R."/>
            <person name="Pardo Diaz C."/>
            <person name="Kozak K."/>
            <person name="Martin S."/>
            <person name="Jiggins C."/>
            <person name="Moest M."/>
            <person name="Warren A I."/>
            <person name="Byers J.R.P. K."/>
            <person name="Montejo-Kovacevich G."/>
            <person name="Yen C E."/>
        </authorList>
    </citation>
    <scope>NUCLEOTIDE SEQUENCE [LARGE SCALE GENOMIC DNA]</scope>
</reference>
<organism evidence="1 2">
    <name type="scientific">Arctia plantaginis</name>
    <name type="common">Wood tiger moth</name>
    <name type="synonym">Phalaena plantaginis</name>
    <dbReference type="NCBI Taxonomy" id="874455"/>
    <lineage>
        <taxon>Eukaryota</taxon>
        <taxon>Metazoa</taxon>
        <taxon>Ecdysozoa</taxon>
        <taxon>Arthropoda</taxon>
        <taxon>Hexapoda</taxon>
        <taxon>Insecta</taxon>
        <taxon>Pterygota</taxon>
        <taxon>Neoptera</taxon>
        <taxon>Endopterygota</taxon>
        <taxon>Lepidoptera</taxon>
        <taxon>Glossata</taxon>
        <taxon>Ditrysia</taxon>
        <taxon>Noctuoidea</taxon>
        <taxon>Erebidae</taxon>
        <taxon>Arctiinae</taxon>
        <taxon>Arctia</taxon>
    </lineage>
</organism>
<proteinExistence type="predicted"/>